<feature type="chain" id="PRO_5001781482" evidence="1">
    <location>
        <begin position="25"/>
        <end position="258"/>
    </location>
</feature>
<reference evidence="2 3" key="1">
    <citation type="submission" date="2014-07" db="EMBL/GenBank/DDBJ databases">
        <title>Draft Genome Sequence of Gephyronic Acid Producer, Cystobacter violaceus Strain Cb vi76.</title>
        <authorList>
            <person name="Stevens D.C."/>
            <person name="Young J."/>
            <person name="Carmichael R."/>
            <person name="Tan J."/>
            <person name="Taylor R.E."/>
        </authorList>
    </citation>
    <scope>NUCLEOTIDE SEQUENCE [LARGE SCALE GENOMIC DNA]</scope>
    <source>
        <strain evidence="2 3">Cb vi76</strain>
    </source>
</reference>
<gene>
    <name evidence="2" type="ORF">Q664_48330</name>
</gene>
<dbReference type="AlphaFoldDB" id="A0A084SG96"/>
<evidence type="ECO:0000313" key="3">
    <source>
        <dbReference type="Proteomes" id="UP000028547"/>
    </source>
</evidence>
<dbReference type="Proteomes" id="UP000028547">
    <property type="component" value="Unassembled WGS sequence"/>
</dbReference>
<keyword evidence="1" id="KW-0732">Signal</keyword>
<comment type="caution">
    <text evidence="2">The sequence shown here is derived from an EMBL/GenBank/DDBJ whole genome shotgun (WGS) entry which is preliminary data.</text>
</comment>
<organism evidence="2 3">
    <name type="scientific">Archangium violaceum Cb vi76</name>
    <dbReference type="NCBI Taxonomy" id="1406225"/>
    <lineage>
        <taxon>Bacteria</taxon>
        <taxon>Pseudomonadati</taxon>
        <taxon>Myxococcota</taxon>
        <taxon>Myxococcia</taxon>
        <taxon>Myxococcales</taxon>
        <taxon>Cystobacterineae</taxon>
        <taxon>Archangiaceae</taxon>
        <taxon>Archangium</taxon>
    </lineage>
</organism>
<feature type="signal peptide" evidence="1">
    <location>
        <begin position="1"/>
        <end position="24"/>
    </location>
</feature>
<protein>
    <submittedName>
        <fullName evidence="2">Uncharacterized protein</fullName>
    </submittedName>
</protein>
<evidence type="ECO:0000313" key="2">
    <source>
        <dbReference type="EMBL" id="KFA87481.1"/>
    </source>
</evidence>
<dbReference type="EMBL" id="JPMI01000378">
    <property type="protein sequence ID" value="KFA87481.1"/>
    <property type="molecule type" value="Genomic_DNA"/>
</dbReference>
<evidence type="ECO:0000256" key="1">
    <source>
        <dbReference type="SAM" id="SignalP"/>
    </source>
</evidence>
<proteinExistence type="predicted"/>
<name>A0A084SG96_9BACT</name>
<dbReference type="RefSeq" id="WP_043412512.1">
    <property type="nucleotide sequence ID" value="NZ_JPMI01000378.1"/>
</dbReference>
<accession>A0A084SG96</accession>
<sequence>MKSSSSLKSLLGGLMLLAAPAALADSAANIALFDSKIATARTSTSPSGATVTRAEMVGALDAFDQDYWVDATERAHLSTKVGNATFLTGVAADAKQYLNAFYELNDAATYAAPLGMNAVSGTPAQLYGASGALASASRIKEGYIPYGQGVANQVTLTDTYGWTFGSAYDYPYFFEPITQAELTARLQARTAYGTPSAAEVNGAVAYITQISQNSQRLYVSSWRSMGRGGPGESAGFVVAAVSTDRRFVRMVEVLTWAE</sequence>